<dbReference type="OrthoDB" id="1284551at2759"/>
<proteinExistence type="predicted"/>
<name>A0A2T9YUC1_9FUNG</name>
<dbReference type="InterPro" id="IPR045159">
    <property type="entry name" value="DCAF7-like"/>
</dbReference>
<dbReference type="STRING" id="133381.A0A2T9YUC1"/>
<evidence type="ECO:0000256" key="1">
    <source>
        <dbReference type="ARBA" id="ARBA00022574"/>
    </source>
</evidence>
<dbReference type="PANTHER" id="PTHR19919">
    <property type="entry name" value="WD REPEAT CONTAINING PROTEIN"/>
    <property type="match status" value="1"/>
</dbReference>
<reference evidence="3 4" key="1">
    <citation type="journal article" date="2018" name="MBio">
        <title>Comparative Genomics Reveals the Core Gene Toolbox for the Fungus-Insect Symbiosis.</title>
        <authorList>
            <person name="Wang Y."/>
            <person name="Stata M."/>
            <person name="Wang W."/>
            <person name="Stajich J.E."/>
            <person name="White M.M."/>
            <person name="Moncalvo J.M."/>
        </authorList>
    </citation>
    <scope>NUCLEOTIDE SEQUENCE [LARGE SCALE GENOMIC DNA]</scope>
    <source>
        <strain evidence="3 4">SC-DP-2</strain>
    </source>
</reference>
<evidence type="ECO:0000256" key="2">
    <source>
        <dbReference type="ARBA" id="ARBA00022737"/>
    </source>
</evidence>
<sequence>MSIDSKALDIKPRKEISNYFAPWSIGSFSWAQSISSNPFKFAIGSLVENTNNQIQVVQLSPLNSSDTTSDSDFVLVAEHALTFPTTKILWKPETNGYSEDYQLFATTSDKLRVWKNQNIDSISDIATESTLEILFSLNA</sequence>
<dbReference type="EMBL" id="MBFS01002529">
    <property type="protein sequence ID" value="PVU95896.1"/>
    <property type="molecule type" value="Genomic_DNA"/>
</dbReference>
<evidence type="ECO:0000313" key="4">
    <source>
        <dbReference type="Proteomes" id="UP000245609"/>
    </source>
</evidence>
<organism evidence="3 4">
    <name type="scientific">Smittium megazygosporum</name>
    <dbReference type="NCBI Taxonomy" id="133381"/>
    <lineage>
        <taxon>Eukaryota</taxon>
        <taxon>Fungi</taxon>
        <taxon>Fungi incertae sedis</taxon>
        <taxon>Zoopagomycota</taxon>
        <taxon>Kickxellomycotina</taxon>
        <taxon>Harpellomycetes</taxon>
        <taxon>Harpellales</taxon>
        <taxon>Legeriomycetaceae</taxon>
        <taxon>Smittium</taxon>
    </lineage>
</organism>
<feature type="non-terminal residue" evidence="3">
    <location>
        <position position="139"/>
    </location>
</feature>
<dbReference type="Proteomes" id="UP000245609">
    <property type="component" value="Unassembled WGS sequence"/>
</dbReference>
<accession>A0A2T9YUC1</accession>
<comment type="caution">
    <text evidence="3">The sequence shown here is derived from an EMBL/GenBank/DDBJ whole genome shotgun (WGS) entry which is preliminary data.</text>
</comment>
<evidence type="ECO:0000313" key="3">
    <source>
        <dbReference type="EMBL" id="PVU95896.1"/>
    </source>
</evidence>
<dbReference type="AlphaFoldDB" id="A0A2T9YUC1"/>
<keyword evidence="2" id="KW-0677">Repeat</keyword>
<keyword evidence="1" id="KW-0853">WD repeat</keyword>
<gene>
    <name evidence="3" type="ORF">BB560_005839</name>
</gene>
<protein>
    <submittedName>
        <fullName evidence="3">Uncharacterized protein</fullName>
    </submittedName>
</protein>
<keyword evidence="4" id="KW-1185">Reference proteome</keyword>